<dbReference type="InterPro" id="IPR043129">
    <property type="entry name" value="ATPase_NBD"/>
</dbReference>
<dbReference type="EMBL" id="FO681348">
    <property type="protein sequence ID" value="CCV65426.1"/>
    <property type="molecule type" value="Genomic_DNA"/>
</dbReference>
<organism evidence="2 3">
    <name type="scientific">Acholeplasma brassicae</name>
    <dbReference type="NCBI Taxonomy" id="61635"/>
    <lineage>
        <taxon>Bacteria</taxon>
        <taxon>Bacillati</taxon>
        <taxon>Mycoplasmatota</taxon>
        <taxon>Mollicutes</taxon>
        <taxon>Acholeplasmatales</taxon>
        <taxon>Acholeplasmataceae</taxon>
        <taxon>Acholeplasma</taxon>
    </lineage>
</organism>
<keyword evidence="3" id="KW-1185">Reference proteome</keyword>
<dbReference type="HOGENOM" id="CLU_036604_0_2_14"/>
<dbReference type="PANTHER" id="PTHR18964">
    <property type="entry name" value="ROK (REPRESSOR, ORF, KINASE) FAMILY"/>
    <property type="match status" value="1"/>
</dbReference>
<dbReference type="SUPFAM" id="SSF53067">
    <property type="entry name" value="Actin-like ATPase domain"/>
    <property type="match status" value="1"/>
</dbReference>
<protein>
    <submittedName>
        <fullName evidence="2">Transcriptional regulator/sugar kinase</fullName>
    </submittedName>
</protein>
<sequence length="291" mass="31675">MNHYLVFDIGGTEIKYGVITEDATLIFKDKFPSRGTTGGKYILEDILEKVALLSSYEPKGIAISSAGVINSSTGEVLSATNTIVDYIGMNVISYLKDRTNLDVSILNDVNAMALCETNVGAAKDSKFTIALTVGTGIGGAIVLNNRLIEGNGYNAGEFGLMRFNNQDYEQQAATSILVKNAQAVFGDTIKNGIDVFNLYDQKDEQAINLVNQFYDNLSVGIANLTFAFNPEVIVIGGGITGRDSFINELQSHVMAKLTPHLRKYTTLVAAKHKNDAGMIGAFFHYKNQYIR</sequence>
<dbReference type="PANTHER" id="PTHR18964:SF165">
    <property type="entry name" value="BETA-GLUCOSIDE KINASE"/>
    <property type="match status" value="1"/>
</dbReference>
<gene>
    <name evidence="2" type="primary">nagC</name>
    <name evidence="2" type="ORF">BN85304050</name>
</gene>
<comment type="similarity">
    <text evidence="1">Belongs to the ROK (NagC/XylR) family.</text>
</comment>
<dbReference type="STRING" id="61635.BN85304050"/>
<dbReference type="OrthoDB" id="9795247at2"/>
<keyword evidence="2" id="KW-0418">Kinase</keyword>
<dbReference type="Pfam" id="PF00480">
    <property type="entry name" value="ROK"/>
    <property type="match status" value="1"/>
</dbReference>
<reference evidence="2 3" key="1">
    <citation type="journal article" date="2013" name="J. Mol. Microbiol. Biotechnol.">
        <title>Analysis of the Complete Genomes of Acholeplasma brassicae , A. palmae and A. laidlawii and Their Comparison to the Obligate Parasites from ' Candidatus Phytoplasma'.</title>
        <authorList>
            <person name="Kube M."/>
            <person name="Siewert C."/>
            <person name="Migdoll A.M."/>
            <person name="Duduk B."/>
            <person name="Holz S."/>
            <person name="Rabus R."/>
            <person name="Seemuller E."/>
            <person name="Mitrovic J."/>
            <person name="Muller I."/>
            <person name="Buttner C."/>
            <person name="Reinhardt R."/>
        </authorList>
    </citation>
    <scope>NUCLEOTIDE SEQUENCE [LARGE SCALE GENOMIC DNA]</scope>
    <source>
        <strain evidence="3">0502</strain>
    </source>
</reference>
<accession>U4KMR8</accession>
<dbReference type="Proteomes" id="UP000032737">
    <property type="component" value="Chromosome"/>
</dbReference>
<dbReference type="KEGG" id="abra:BN85304050"/>
<evidence type="ECO:0000313" key="2">
    <source>
        <dbReference type="EMBL" id="CCV65426.1"/>
    </source>
</evidence>
<proteinExistence type="inferred from homology"/>
<dbReference type="CDD" id="cd24068">
    <property type="entry name" value="ASKHA_NBD_ROK_FnNanK-like"/>
    <property type="match status" value="1"/>
</dbReference>
<keyword evidence="2" id="KW-0808">Transferase</keyword>
<evidence type="ECO:0000313" key="3">
    <source>
        <dbReference type="Proteomes" id="UP000032737"/>
    </source>
</evidence>
<dbReference type="GO" id="GO:0016301">
    <property type="term" value="F:kinase activity"/>
    <property type="evidence" value="ECO:0007669"/>
    <property type="project" value="UniProtKB-KW"/>
</dbReference>
<dbReference type="RefSeq" id="WP_030004285.1">
    <property type="nucleotide sequence ID" value="NC_022549.1"/>
</dbReference>
<evidence type="ECO:0000256" key="1">
    <source>
        <dbReference type="ARBA" id="ARBA00006479"/>
    </source>
</evidence>
<dbReference type="AlphaFoldDB" id="U4KMR8"/>
<dbReference type="InterPro" id="IPR000600">
    <property type="entry name" value="ROK"/>
</dbReference>
<name>U4KMR8_9MOLU</name>
<dbReference type="Gene3D" id="3.30.420.40">
    <property type="match status" value="2"/>
</dbReference>